<reference evidence="2" key="1">
    <citation type="journal article" date="2023" name="Commun. Biol.">
        <title>Genome analysis of Parmales, the sister group of diatoms, reveals the evolutionary specialization of diatoms from phago-mixotrophs to photoautotrophs.</title>
        <authorList>
            <person name="Ban H."/>
            <person name="Sato S."/>
            <person name="Yoshikawa S."/>
            <person name="Yamada K."/>
            <person name="Nakamura Y."/>
            <person name="Ichinomiya M."/>
            <person name="Sato N."/>
            <person name="Blanc-Mathieu R."/>
            <person name="Endo H."/>
            <person name="Kuwata A."/>
            <person name="Ogata H."/>
        </authorList>
    </citation>
    <scope>NUCLEOTIDE SEQUENCE [LARGE SCALE GENOMIC DNA]</scope>
    <source>
        <strain evidence="2">NIES 3700</strain>
    </source>
</reference>
<gene>
    <name evidence="1" type="ORF">TrLO_g9116</name>
</gene>
<dbReference type="AlphaFoldDB" id="A0A9W7L041"/>
<organism evidence="1 2">
    <name type="scientific">Triparma laevis f. longispina</name>
    <dbReference type="NCBI Taxonomy" id="1714387"/>
    <lineage>
        <taxon>Eukaryota</taxon>
        <taxon>Sar</taxon>
        <taxon>Stramenopiles</taxon>
        <taxon>Ochrophyta</taxon>
        <taxon>Bolidophyceae</taxon>
        <taxon>Parmales</taxon>
        <taxon>Triparmaceae</taxon>
        <taxon>Triparma</taxon>
    </lineage>
</organism>
<evidence type="ECO:0000313" key="2">
    <source>
        <dbReference type="Proteomes" id="UP001165122"/>
    </source>
</evidence>
<name>A0A9W7L041_9STRA</name>
<protein>
    <submittedName>
        <fullName evidence="1">Uncharacterized protein</fullName>
    </submittedName>
</protein>
<comment type="caution">
    <text evidence="1">The sequence shown here is derived from an EMBL/GenBank/DDBJ whole genome shotgun (WGS) entry which is preliminary data.</text>
</comment>
<sequence>MSTHKPICMPPLSPSILNKLSLNLQKTYNAISPHPKPSEVNGDDGYEDGSGEEFLKVGDVCRGWKVKRRVGGRVYIAKKMRRSYALILIPHTLPCGTLGLLRYLSSSFSPPSPQSYSSPPLSLPSPLLTTHHSTILLTPLLGPTLSESLRYNSKPFLDLKVVEGVVRDMVETLDVLKRVGVCHGRIGGGVIRLTRMGFKGEGNSFRGESER</sequence>
<proteinExistence type="predicted"/>
<dbReference type="Proteomes" id="UP001165122">
    <property type="component" value="Unassembled WGS sequence"/>
</dbReference>
<accession>A0A9W7L041</accession>
<evidence type="ECO:0000313" key="1">
    <source>
        <dbReference type="EMBL" id="GMI17689.1"/>
    </source>
</evidence>
<dbReference type="EMBL" id="BRXW01000302">
    <property type="protein sequence ID" value="GMI17689.1"/>
    <property type="molecule type" value="Genomic_DNA"/>
</dbReference>
<keyword evidence="2" id="KW-1185">Reference proteome</keyword>